<evidence type="ECO:0000259" key="3">
    <source>
        <dbReference type="Pfam" id="PF01695"/>
    </source>
</evidence>
<gene>
    <name evidence="4" type="primary">istB</name>
    <name evidence="4" type="ORF">GCM10022277_19560</name>
</gene>
<dbReference type="PANTHER" id="PTHR30050">
    <property type="entry name" value="CHROMOSOMAL REPLICATION INITIATOR PROTEIN DNAA"/>
    <property type="match status" value="1"/>
</dbReference>
<dbReference type="NCBIfam" id="NF038214">
    <property type="entry name" value="IS21_help_AAA"/>
    <property type="match status" value="1"/>
</dbReference>
<dbReference type="InterPro" id="IPR027417">
    <property type="entry name" value="P-loop_NTPase"/>
</dbReference>
<dbReference type="InterPro" id="IPR028350">
    <property type="entry name" value="DNAC/IstB-like"/>
</dbReference>
<dbReference type="SUPFAM" id="SSF52540">
    <property type="entry name" value="P-loop containing nucleoside triphosphate hydrolases"/>
    <property type="match status" value="1"/>
</dbReference>
<dbReference type="InterPro" id="IPR047661">
    <property type="entry name" value="IstB"/>
</dbReference>
<dbReference type="EMBL" id="BAABBN010000007">
    <property type="protein sequence ID" value="GAA3923845.1"/>
    <property type="molecule type" value="Genomic_DNA"/>
</dbReference>
<keyword evidence="1" id="KW-0547">Nucleotide-binding</keyword>
<comment type="caution">
    <text evidence="4">The sequence shown here is derived from an EMBL/GenBank/DDBJ whole genome shotgun (WGS) entry which is preliminary data.</text>
</comment>
<keyword evidence="5" id="KW-1185">Reference proteome</keyword>
<proteinExistence type="predicted"/>
<dbReference type="Pfam" id="PF01695">
    <property type="entry name" value="IstB_IS21"/>
    <property type="match status" value="1"/>
</dbReference>
<reference evidence="5" key="1">
    <citation type="journal article" date="2019" name="Int. J. Syst. Evol. Microbiol.">
        <title>The Global Catalogue of Microorganisms (GCM) 10K type strain sequencing project: providing services to taxonomists for standard genome sequencing and annotation.</title>
        <authorList>
            <consortium name="The Broad Institute Genomics Platform"/>
            <consortium name="The Broad Institute Genome Sequencing Center for Infectious Disease"/>
            <person name="Wu L."/>
            <person name="Ma J."/>
        </authorList>
    </citation>
    <scope>NUCLEOTIDE SEQUENCE [LARGE SCALE GENOMIC DNA]</scope>
    <source>
        <strain evidence="5">JCM 17551</strain>
    </source>
</reference>
<dbReference type="PIRSF" id="PIRSF003073">
    <property type="entry name" value="DNAC_TnpB_IstB"/>
    <property type="match status" value="1"/>
</dbReference>
<dbReference type="CDD" id="cd00009">
    <property type="entry name" value="AAA"/>
    <property type="match status" value="1"/>
</dbReference>
<organism evidence="4 5">
    <name type="scientific">Litoribacillus peritrichatus</name>
    <dbReference type="NCBI Taxonomy" id="718191"/>
    <lineage>
        <taxon>Bacteria</taxon>
        <taxon>Pseudomonadati</taxon>
        <taxon>Pseudomonadota</taxon>
        <taxon>Gammaproteobacteria</taxon>
        <taxon>Oceanospirillales</taxon>
        <taxon>Oceanospirillaceae</taxon>
        <taxon>Litoribacillus</taxon>
    </lineage>
</organism>
<evidence type="ECO:0000313" key="4">
    <source>
        <dbReference type="EMBL" id="GAA3923845.1"/>
    </source>
</evidence>
<protein>
    <submittedName>
        <fullName evidence="4">IS21-like element ISPsy14 family helper ATPase IstB</fullName>
    </submittedName>
</protein>
<dbReference type="RefSeq" id="WP_344798040.1">
    <property type="nucleotide sequence ID" value="NZ_BAABBN010000007.1"/>
</dbReference>
<dbReference type="Gene3D" id="3.40.50.300">
    <property type="entry name" value="P-loop containing nucleotide triphosphate hydrolases"/>
    <property type="match status" value="1"/>
</dbReference>
<evidence type="ECO:0000256" key="2">
    <source>
        <dbReference type="ARBA" id="ARBA00022840"/>
    </source>
</evidence>
<dbReference type="PANTHER" id="PTHR30050:SF4">
    <property type="entry name" value="ATP-BINDING PROTEIN RV3427C IN INSERTION SEQUENCE-RELATED"/>
    <property type="match status" value="1"/>
</dbReference>
<keyword evidence="2" id="KW-0067">ATP-binding</keyword>
<evidence type="ECO:0000256" key="1">
    <source>
        <dbReference type="ARBA" id="ARBA00022741"/>
    </source>
</evidence>
<evidence type="ECO:0000313" key="5">
    <source>
        <dbReference type="Proteomes" id="UP001501565"/>
    </source>
</evidence>
<dbReference type="InterPro" id="IPR002611">
    <property type="entry name" value="IstB_ATP-bd"/>
</dbReference>
<accession>A0ABP7MI80</accession>
<feature type="domain" description="IstB-like ATP-binding" evidence="3">
    <location>
        <begin position="8"/>
        <end position="242"/>
    </location>
</feature>
<name>A0ABP7MI80_9GAMM</name>
<dbReference type="Proteomes" id="UP001501565">
    <property type="component" value="Unassembled WGS sequence"/>
</dbReference>
<sequence>MTEQIIPQLRQLKLSGMASALASQLEHPGTYEGLSFEERLQLLADHESQDREQRKQQRLLNSAKLKIAANAQDIDYEHPRGLKQSMMASLLQCDWIKKYQNLLITGPCGSGKTYIACALGNTACLKGYRVKYYRISRLLLELAQSKADGTYNKALQALAKIDLLILDDWGLEPLKAAQRNDLMEIMDDRHGSTSTALISQLPTEEWYQSIGDNTLADAILDRLMHNSHRIKMKGESMRKIRSKLTDGEHLG</sequence>